<reference evidence="7" key="1">
    <citation type="submission" date="2021-03" db="EMBL/GenBank/DDBJ databases">
        <title>Microbacterium sp. nov., a novel actinobacterium isolated from cow dung.</title>
        <authorList>
            <person name="Zhang L."/>
        </authorList>
    </citation>
    <scope>NUCLEOTIDE SEQUENCE</scope>
    <source>
        <strain evidence="7">NEAU-LLB</strain>
    </source>
</reference>
<dbReference type="GO" id="GO:0000976">
    <property type="term" value="F:transcription cis-regulatory region binding"/>
    <property type="evidence" value="ECO:0007669"/>
    <property type="project" value="TreeGrafter"/>
</dbReference>
<dbReference type="InterPro" id="IPR050109">
    <property type="entry name" value="HTH-type_TetR-like_transc_reg"/>
</dbReference>
<dbReference type="Gene3D" id="1.10.357.10">
    <property type="entry name" value="Tetracycline Repressor, domain 2"/>
    <property type="match status" value="1"/>
</dbReference>
<dbReference type="SUPFAM" id="SSF46689">
    <property type="entry name" value="Homeodomain-like"/>
    <property type="match status" value="1"/>
</dbReference>
<dbReference type="InterPro" id="IPR036271">
    <property type="entry name" value="Tet_transcr_reg_TetR-rel_C_sf"/>
</dbReference>
<dbReference type="InterPro" id="IPR039538">
    <property type="entry name" value="BetI_C"/>
</dbReference>
<dbReference type="Pfam" id="PF13977">
    <property type="entry name" value="TetR_C_6"/>
    <property type="match status" value="1"/>
</dbReference>
<keyword evidence="2" id="KW-0805">Transcription regulation</keyword>
<evidence type="ECO:0000259" key="6">
    <source>
        <dbReference type="Pfam" id="PF13977"/>
    </source>
</evidence>
<dbReference type="InterPro" id="IPR009057">
    <property type="entry name" value="Homeodomain-like_sf"/>
</dbReference>
<evidence type="ECO:0000313" key="8">
    <source>
        <dbReference type="Proteomes" id="UP000680132"/>
    </source>
</evidence>
<proteinExistence type="predicted"/>
<dbReference type="Pfam" id="PF00440">
    <property type="entry name" value="TetR_N"/>
    <property type="match status" value="1"/>
</dbReference>
<dbReference type="GO" id="GO:0003700">
    <property type="term" value="F:DNA-binding transcription factor activity"/>
    <property type="evidence" value="ECO:0007669"/>
    <property type="project" value="TreeGrafter"/>
</dbReference>
<evidence type="ECO:0000256" key="3">
    <source>
        <dbReference type="ARBA" id="ARBA00023125"/>
    </source>
</evidence>
<dbReference type="PANTHER" id="PTHR30055">
    <property type="entry name" value="HTH-TYPE TRANSCRIPTIONAL REGULATOR RUTR"/>
    <property type="match status" value="1"/>
</dbReference>
<dbReference type="AlphaFoldDB" id="A0A939TV93"/>
<accession>A0A939TV93</accession>
<keyword evidence="3" id="KW-0238">DNA-binding</keyword>
<feature type="domain" description="BetI-type transcriptional repressor C-terminal" evidence="6">
    <location>
        <begin position="92"/>
        <end position="176"/>
    </location>
</feature>
<evidence type="ECO:0000256" key="1">
    <source>
        <dbReference type="ARBA" id="ARBA00022491"/>
    </source>
</evidence>
<dbReference type="Proteomes" id="UP000680132">
    <property type="component" value="Unassembled WGS sequence"/>
</dbReference>
<evidence type="ECO:0000259" key="5">
    <source>
        <dbReference type="Pfam" id="PF00440"/>
    </source>
</evidence>
<keyword evidence="8" id="KW-1185">Reference proteome</keyword>
<keyword evidence="1" id="KW-0678">Repressor</keyword>
<dbReference type="RefSeq" id="WP_208504976.1">
    <property type="nucleotide sequence ID" value="NZ_JAGFOA010000007.1"/>
</dbReference>
<dbReference type="PANTHER" id="PTHR30055:SF231">
    <property type="entry name" value="TRANSCRIPTIONAL REGULATORY PROTEIN (PROBABLY DEOR-FAMILY)-RELATED"/>
    <property type="match status" value="1"/>
</dbReference>
<organism evidence="7 8">
    <name type="scientific">Microbacterium stercoris</name>
    <dbReference type="NCBI Taxonomy" id="2820289"/>
    <lineage>
        <taxon>Bacteria</taxon>
        <taxon>Bacillati</taxon>
        <taxon>Actinomycetota</taxon>
        <taxon>Actinomycetes</taxon>
        <taxon>Micrococcales</taxon>
        <taxon>Microbacteriaceae</taxon>
        <taxon>Microbacterium</taxon>
    </lineage>
</organism>
<name>A0A939TV93_9MICO</name>
<evidence type="ECO:0000256" key="4">
    <source>
        <dbReference type="ARBA" id="ARBA00023163"/>
    </source>
</evidence>
<sequence length="196" mass="20497">MSTPAARPRAARRSPEERRAAIADAARAVALGDGLAAVTLRAVAARAGVAPALVAHYADSGMDALVAEVFTTIVAAELAEVTALVARESDERAALAAMIRTLAGGARDEVTAVWVESWALGRRNEPLAAAVREQMDAWHGLVRSLVEPFGVPDPNAAAWQILAMIDGTGAQSLVRWGASDDRSDLLLRAIEGMLAP</sequence>
<keyword evidence="4" id="KW-0804">Transcription</keyword>
<protein>
    <submittedName>
        <fullName evidence="7">TetR family transcriptional regulator C-terminal domain-containing protein</fullName>
    </submittedName>
</protein>
<comment type="caution">
    <text evidence="7">The sequence shown here is derived from an EMBL/GenBank/DDBJ whole genome shotgun (WGS) entry which is preliminary data.</text>
</comment>
<feature type="domain" description="HTH tetR-type" evidence="5">
    <location>
        <begin position="22"/>
        <end position="69"/>
    </location>
</feature>
<dbReference type="InterPro" id="IPR001647">
    <property type="entry name" value="HTH_TetR"/>
</dbReference>
<dbReference type="EMBL" id="JAGFOA010000007">
    <property type="protein sequence ID" value="MBO3664859.1"/>
    <property type="molecule type" value="Genomic_DNA"/>
</dbReference>
<gene>
    <name evidence="7" type="ORF">J5V96_15290</name>
</gene>
<evidence type="ECO:0000256" key="2">
    <source>
        <dbReference type="ARBA" id="ARBA00023015"/>
    </source>
</evidence>
<evidence type="ECO:0000313" key="7">
    <source>
        <dbReference type="EMBL" id="MBO3664859.1"/>
    </source>
</evidence>
<dbReference type="SUPFAM" id="SSF48498">
    <property type="entry name" value="Tetracyclin repressor-like, C-terminal domain"/>
    <property type="match status" value="1"/>
</dbReference>